<evidence type="ECO:0000256" key="1">
    <source>
        <dbReference type="ARBA" id="ARBA00007228"/>
    </source>
</evidence>
<dbReference type="GO" id="GO:0008173">
    <property type="term" value="F:RNA methyltransferase activity"/>
    <property type="evidence" value="ECO:0007669"/>
    <property type="project" value="InterPro"/>
</dbReference>
<dbReference type="OrthoDB" id="9785673at2"/>
<keyword evidence="3 6" id="KW-0808">Transferase</keyword>
<dbReference type="AlphaFoldDB" id="A0A3G9JVU7"/>
<dbReference type="GO" id="GO:0005829">
    <property type="term" value="C:cytosol"/>
    <property type="evidence" value="ECO:0007669"/>
    <property type="project" value="TreeGrafter"/>
</dbReference>
<evidence type="ECO:0000313" key="6">
    <source>
        <dbReference type="EMBL" id="BBH49583.1"/>
    </source>
</evidence>
<dbReference type="InterPro" id="IPR004441">
    <property type="entry name" value="rRNA_MeTrfase_TrmH"/>
</dbReference>
<feature type="region of interest" description="Disordered" evidence="4">
    <location>
        <begin position="1"/>
        <end position="71"/>
    </location>
</feature>
<dbReference type="PANTHER" id="PTHR46429:SF1">
    <property type="entry name" value="23S RRNA (GUANOSINE-2'-O-)-METHYLTRANSFERASE RLMB"/>
    <property type="match status" value="1"/>
</dbReference>
<dbReference type="Pfam" id="PF08032">
    <property type="entry name" value="SpoU_sub_bind"/>
    <property type="match status" value="1"/>
</dbReference>
<comment type="similarity">
    <text evidence="1">Belongs to the class IV-like SAM-binding methyltransferase superfamily. RNA methyltransferase TrmH family.</text>
</comment>
<keyword evidence="7" id="KW-1185">Reference proteome</keyword>
<dbReference type="InterPro" id="IPR029064">
    <property type="entry name" value="Ribosomal_eL30-like_sf"/>
</dbReference>
<evidence type="ECO:0000256" key="4">
    <source>
        <dbReference type="SAM" id="MobiDB-lite"/>
    </source>
</evidence>
<dbReference type="Gene3D" id="3.40.1280.10">
    <property type="match status" value="1"/>
</dbReference>
<dbReference type="CDD" id="cd18103">
    <property type="entry name" value="SpoU-like_RlmB"/>
    <property type="match status" value="1"/>
</dbReference>
<dbReference type="KEGG" id="pcat:Pcatena_01700"/>
<evidence type="ECO:0000256" key="3">
    <source>
        <dbReference type="ARBA" id="ARBA00022679"/>
    </source>
</evidence>
<dbReference type="GO" id="GO:0003723">
    <property type="term" value="F:RNA binding"/>
    <property type="evidence" value="ECO:0007669"/>
    <property type="project" value="InterPro"/>
</dbReference>
<evidence type="ECO:0000259" key="5">
    <source>
        <dbReference type="SMART" id="SM00967"/>
    </source>
</evidence>
<dbReference type="GO" id="GO:0032259">
    <property type="term" value="P:methylation"/>
    <property type="evidence" value="ECO:0007669"/>
    <property type="project" value="UniProtKB-KW"/>
</dbReference>
<dbReference type="SUPFAM" id="SSF55315">
    <property type="entry name" value="L30e-like"/>
    <property type="match status" value="1"/>
</dbReference>
<feature type="domain" description="RNA 2-O ribose methyltransferase substrate binding" evidence="5">
    <location>
        <begin position="72"/>
        <end position="149"/>
    </location>
</feature>
<organism evidence="6 7">
    <name type="scientific">Parolsenella catena</name>
    <dbReference type="NCBI Taxonomy" id="2003188"/>
    <lineage>
        <taxon>Bacteria</taxon>
        <taxon>Bacillati</taxon>
        <taxon>Actinomycetota</taxon>
        <taxon>Coriobacteriia</taxon>
        <taxon>Coriobacteriales</taxon>
        <taxon>Atopobiaceae</taxon>
        <taxon>Parolsenella</taxon>
    </lineage>
</organism>
<dbReference type="InterPro" id="IPR029026">
    <property type="entry name" value="tRNA_m1G_MTases_N"/>
</dbReference>
<dbReference type="RefSeq" id="WP_126420793.1">
    <property type="nucleotide sequence ID" value="NZ_AP019367.1"/>
</dbReference>
<sequence>MARRQGGSKPSRGGSGHTPGGRGGRGSQRSQGYQGKRQQDARPKGRPGHSQQQAPRSGQRPDARRGGSRGDLIEGRRAAVEALELGLPVTRALIQKDSGGADPALTELARRLAADGVEVERVAKPVLDSLSSHGAHQGIMLRVRPYRYASLRDIIDAAGEGNALVIVLDHVTDEGNFGAIVRTAEVVGAAGVVVAKSRAARVGVGAYKTSAGAVMHLPIAQVSNLASALDELKEHGFWAGGATEHAHDLVWDAPVSGRLALVMGSEGSGISRLVREHCDFEFKLPQRGMVESLNVAQATTAIAYEWLRRDMAQGGAASAASEADAYESGYDLPDVSDFDFPETDLG</sequence>
<dbReference type="InterPro" id="IPR029028">
    <property type="entry name" value="Alpha/beta_knot_MTases"/>
</dbReference>
<dbReference type="SUPFAM" id="SSF75217">
    <property type="entry name" value="alpha/beta knot"/>
    <property type="match status" value="1"/>
</dbReference>
<reference evidence="7" key="1">
    <citation type="submission" date="2018-11" db="EMBL/GenBank/DDBJ databases">
        <title>Comparative genomics of Parolsenella catena and Libanicoccus massiliensis: Reclassification of Libanicoccus massiliensis as Parolsenella massiliensis comb. nov.</title>
        <authorList>
            <person name="Sakamoto M."/>
            <person name="Ikeyama N."/>
            <person name="Murakami T."/>
            <person name="Mori H."/>
            <person name="Yuki M."/>
            <person name="Ohkuma M."/>
        </authorList>
    </citation>
    <scope>NUCLEOTIDE SEQUENCE [LARGE SCALE GENOMIC DNA]</scope>
    <source>
        <strain evidence="7">JCM 31932</strain>
    </source>
</reference>
<dbReference type="Proteomes" id="UP000273154">
    <property type="component" value="Chromosome"/>
</dbReference>
<dbReference type="NCBIfam" id="TIGR00186">
    <property type="entry name" value="rRNA_methyl_3"/>
    <property type="match status" value="1"/>
</dbReference>
<evidence type="ECO:0000256" key="2">
    <source>
        <dbReference type="ARBA" id="ARBA00022603"/>
    </source>
</evidence>
<dbReference type="SMART" id="SM00967">
    <property type="entry name" value="SpoU_sub_bind"/>
    <property type="match status" value="1"/>
</dbReference>
<dbReference type="Pfam" id="PF00588">
    <property type="entry name" value="SpoU_methylase"/>
    <property type="match status" value="1"/>
</dbReference>
<evidence type="ECO:0000313" key="7">
    <source>
        <dbReference type="Proteomes" id="UP000273154"/>
    </source>
</evidence>
<dbReference type="EMBL" id="AP019367">
    <property type="protein sequence ID" value="BBH49583.1"/>
    <property type="molecule type" value="Genomic_DNA"/>
</dbReference>
<protein>
    <submittedName>
        <fullName evidence="6">rRNA methyltransferase</fullName>
    </submittedName>
</protein>
<dbReference type="GeneID" id="88848314"/>
<dbReference type="Gene3D" id="3.30.1330.30">
    <property type="match status" value="1"/>
</dbReference>
<dbReference type="PANTHER" id="PTHR46429">
    <property type="entry name" value="23S RRNA (GUANOSINE-2'-O-)-METHYLTRANSFERASE RLMB"/>
    <property type="match status" value="1"/>
</dbReference>
<dbReference type="GO" id="GO:0006396">
    <property type="term" value="P:RNA processing"/>
    <property type="evidence" value="ECO:0007669"/>
    <property type="project" value="InterPro"/>
</dbReference>
<name>A0A3G9JVU7_9ACTN</name>
<feature type="compositionally biased region" description="Low complexity" evidence="4">
    <location>
        <begin position="27"/>
        <end position="36"/>
    </location>
</feature>
<dbReference type="InterPro" id="IPR001537">
    <property type="entry name" value="SpoU_MeTrfase"/>
</dbReference>
<feature type="compositionally biased region" description="Gly residues" evidence="4">
    <location>
        <begin position="13"/>
        <end position="26"/>
    </location>
</feature>
<dbReference type="InterPro" id="IPR013123">
    <property type="entry name" value="SpoU_subst-bd"/>
</dbReference>
<proteinExistence type="inferred from homology"/>
<gene>
    <name evidence="6" type="primary">spoU</name>
    <name evidence="6" type="ORF">Pcatena_01700</name>
</gene>
<accession>A0A3G9JVU7</accession>
<keyword evidence="2 6" id="KW-0489">Methyltransferase</keyword>